<feature type="compositionally biased region" description="Low complexity" evidence="1">
    <location>
        <begin position="260"/>
        <end position="280"/>
    </location>
</feature>
<feature type="region of interest" description="Disordered" evidence="1">
    <location>
        <begin position="125"/>
        <end position="158"/>
    </location>
</feature>
<feature type="compositionally biased region" description="Acidic residues" evidence="1">
    <location>
        <begin position="908"/>
        <end position="919"/>
    </location>
</feature>
<dbReference type="PANTHER" id="PTHR12320:SF84">
    <property type="entry name" value="PROTEIN PHOSPHATASE"/>
    <property type="match status" value="1"/>
</dbReference>
<feature type="compositionally biased region" description="Low complexity" evidence="1">
    <location>
        <begin position="418"/>
        <end position="466"/>
    </location>
</feature>
<feature type="domain" description="PPM-type phosphatase" evidence="2">
    <location>
        <begin position="705"/>
        <end position="1128"/>
    </location>
</feature>
<feature type="region of interest" description="Disordered" evidence="1">
    <location>
        <begin position="871"/>
        <end position="990"/>
    </location>
</feature>
<dbReference type="InterPro" id="IPR036457">
    <property type="entry name" value="PPM-type-like_dom_sf"/>
</dbReference>
<feature type="region of interest" description="Disordered" evidence="1">
    <location>
        <begin position="260"/>
        <end position="298"/>
    </location>
</feature>
<feature type="compositionally biased region" description="Low complexity" evidence="1">
    <location>
        <begin position="140"/>
        <end position="158"/>
    </location>
</feature>
<feature type="region of interest" description="Disordered" evidence="1">
    <location>
        <begin position="414"/>
        <end position="509"/>
    </location>
</feature>
<evidence type="ECO:0000259" key="2">
    <source>
        <dbReference type="PROSITE" id="PS51746"/>
    </source>
</evidence>
<organism evidence="3 4">
    <name type="scientific">Tilletia horrida</name>
    <dbReference type="NCBI Taxonomy" id="155126"/>
    <lineage>
        <taxon>Eukaryota</taxon>
        <taxon>Fungi</taxon>
        <taxon>Dikarya</taxon>
        <taxon>Basidiomycota</taxon>
        <taxon>Ustilaginomycotina</taxon>
        <taxon>Exobasidiomycetes</taxon>
        <taxon>Tilletiales</taxon>
        <taxon>Tilletiaceae</taxon>
        <taxon>Tilletia</taxon>
    </lineage>
</organism>
<feature type="region of interest" description="Disordered" evidence="1">
    <location>
        <begin position="1031"/>
        <end position="1072"/>
    </location>
</feature>
<feature type="compositionally biased region" description="Low complexity" evidence="1">
    <location>
        <begin position="672"/>
        <end position="689"/>
    </location>
</feature>
<evidence type="ECO:0000313" key="3">
    <source>
        <dbReference type="EMBL" id="KAK0529478.1"/>
    </source>
</evidence>
<feature type="compositionally biased region" description="Low complexity" evidence="1">
    <location>
        <begin position="495"/>
        <end position="509"/>
    </location>
</feature>
<dbReference type="GO" id="GO:0004722">
    <property type="term" value="F:protein serine/threonine phosphatase activity"/>
    <property type="evidence" value="ECO:0007669"/>
    <property type="project" value="TreeGrafter"/>
</dbReference>
<feature type="compositionally biased region" description="Pro residues" evidence="1">
    <location>
        <begin position="468"/>
        <end position="478"/>
    </location>
</feature>
<feature type="compositionally biased region" description="Polar residues" evidence="1">
    <location>
        <begin position="932"/>
        <end position="945"/>
    </location>
</feature>
<feature type="region of interest" description="Disordered" evidence="1">
    <location>
        <begin position="672"/>
        <end position="706"/>
    </location>
</feature>
<proteinExistence type="predicted"/>
<feature type="region of interest" description="Disordered" evidence="1">
    <location>
        <begin position="573"/>
        <end position="595"/>
    </location>
</feature>
<gene>
    <name evidence="3" type="ORF">OC842_004228</name>
</gene>
<name>A0AAN6GA45_9BASI</name>
<dbReference type="Proteomes" id="UP001176521">
    <property type="component" value="Unassembled WGS sequence"/>
</dbReference>
<feature type="compositionally biased region" description="Low complexity" evidence="1">
    <location>
        <begin position="10"/>
        <end position="43"/>
    </location>
</feature>
<dbReference type="SUPFAM" id="SSF81606">
    <property type="entry name" value="PP2C-like"/>
    <property type="match status" value="2"/>
</dbReference>
<keyword evidence="4" id="KW-1185">Reference proteome</keyword>
<feature type="compositionally biased region" description="Basic and acidic residues" evidence="1">
    <location>
        <begin position="873"/>
        <end position="896"/>
    </location>
</feature>
<feature type="compositionally biased region" description="Low complexity" evidence="1">
    <location>
        <begin position="57"/>
        <end position="95"/>
    </location>
</feature>
<feature type="compositionally biased region" description="Basic residues" evidence="1">
    <location>
        <begin position="573"/>
        <end position="586"/>
    </location>
</feature>
<evidence type="ECO:0000256" key="1">
    <source>
        <dbReference type="SAM" id="MobiDB-lite"/>
    </source>
</evidence>
<dbReference type="PANTHER" id="PTHR12320">
    <property type="entry name" value="PROTEIN PHOSPHATASE 2C"/>
    <property type="match status" value="1"/>
</dbReference>
<dbReference type="PROSITE" id="PS51746">
    <property type="entry name" value="PPM_2"/>
    <property type="match status" value="1"/>
</dbReference>
<feature type="region of interest" description="Disordered" evidence="1">
    <location>
        <begin position="355"/>
        <end position="388"/>
    </location>
</feature>
<feature type="compositionally biased region" description="Acidic residues" evidence="1">
    <location>
        <begin position="975"/>
        <end position="984"/>
    </location>
</feature>
<accession>A0AAN6GA45</accession>
<feature type="compositionally biased region" description="Low complexity" evidence="1">
    <location>
        <begin position="1033"/>
        <end position="1043"/>
    </location>
</feature>
<feature type="region of interest" description="Disordered" evidence="1">
    <location>
        <begin position="1"/>
        <end position="95"/>
    </location>
</feature>
<dbReference type="AlphaFoldDB" id="A0AAN6GA45"/>
<dbReference type="InterPro" id="IPR039123">
    <property type="entry name" value="PPTC7"/>
</dbReference>
<dbReference type="EMBL" id="JAPDMQ010000242">
    <property type="protein sequence ID" value="KAK0529478.1"/>
    <property type="molecule type" value="Genomic_DNA"/>
</dbReference>
<dbReference type="FunFam" id="3.60.40.10:FF:000130">
    <property type="entry name" value="Related to PTC7-type 2C protein phosphatase"/>
    <property type="match status" value="1"/>
</dbReference>
<dbReference type="Gene3D" id="3.60.40.10">
    <property type="entry name" value="PPM-type phosphatase domain"/>
    <property type="match status" value="2"/>
</dbReference>
<dbReference type="SMART" id="SM00332">
    <property type="entry name" value="PP2Cc"/>
    <property type="match status" value="1"/>
</dbReference>
<protein>
    <recommendedName>
        <fullName evidence="2">PPM-type phosphatase domain-containing protein</fullName>
    </recommendedName>
</protein>
<evidence type="ECO:0000313" key="4">
    <source>
        <dbReference type="Proteomes" id="UP001176521"/>
    </source>
</evidence>
<dbReference type="InterPro" id="IPR001932">
    <property type="entry name" value="PPM-type_phosphatase-like_dom"/>
</dbReference>
<reference evidence="3" key="1">
    <citation type="journal article" date="2023" name="PhytoFront">
        <title>Draft Genome Resources of Seven Strains of Tilletia horrida, Causal Agent of Kernel Smut of Rice.</title>
        <authorList>
            <person name="Khanal S."/>
            <person name="Antony Babu S."/>
            <person name="Zhou X.G."/>
        </authorList>
    </citation>
    <scope>NUCLEOTIDE SEQUENCE</scope>
    <source>
        <strain evidence="3">TX3</strain>
    </source>
</reference>
<sequence>MSQFPKSGFLARAATSSAAAATRASLRAKPTNAPSSSSSSPSRRTSHSHPNPPPPQQQQQRSASPPTSPSAPASGAAPASASSSSSSSSVSTPITATAPGANSSLPYPASASSHIHISEAGAGHQYHHFEPYGPHLPGHAAGIPPASGPSPSSSSSAAAIPIPIGSPISSLSNPASPTFVSIGVHLATSSSNVFGPSSAPAVQASFASALTTVAPTARRPFNFWPQAVVTSSSTSSPSATASGYAAAAAAAQQVQTVTSPLLGSPSQQQQQSSPATPTPAHAKHQSNPRPSPADIFLSSLNSDFDPSLPWSAGSSTPVDWLSSSLASTRIQSSVSWEGRNALPGPQHAYAQLHAAERSTPVPSASKRSRTASSAQWRRPPPINFDTTIANGENWNASFSSNHYRAPDGSFVEGPALLGSSGSGSSSTSGSGSNAQAHAGSSSSSSQHQQGGSSHHQQHQQHQQQHGRSPPPHPNPYPSNTPSLGSTGALITRPPSSGSSSTSSSSPFNASSSLSQAAAAASSSANSTPLNGNGFGAPGGISARAFSIPPQSHTFGHAVDPQFHFEHGAYGIPKRHPLASVQRKRRKADAAGKERSSSVAGGAAGFFAAAASTLVGGVTSNSTLASAPKPTEEVKEAAVPSPNFTNATSNATAADQAAAAASQKLVDEDAATDGTAAGTASNSSGEGAAAVQPPAERRRPRGIRENGRIVHDRLRSVQVGEDAYFLREDALGVADGVGGWASRPGADPALFSRLLMHFCSVELSRFDSLSSEELAAKDGAMLRRWAHVDPVEILHCAWHRCVRAARREGIIGSSTALVAVLRGDELRIANVGDCVLLIIRQGDLLFRSTEQQHSFNFPVQLGMMGDTVESVAEELQRRKEAKEKAAAAEAAGGEKGEGAAAGSGKTGENAEEEDTDDEPIPDGVDYTIDGHGNAQSMDASGDSAQSGAKGVAGPEGKGASKPFDTSGEVSASSSDANDEESEVEWDEPRRDAGRWSVKVEPGDVIIIGSDGLVDNLFDEDILEEVLRFAPAPPEASGADAAVAADGEEGAEKGAEDGAEQEQADRSPFGTWLPPDFSPQLVSEALCSRAKAVSEDSRALYSPFQQRAVTEGLHYVGGKLDDISVLVAVVGAHNVGTDNEGKLFVSSQSLHSYPTSTTKNAS</sequence>
<comment type="caution">
    <text evidence="3">The sequence shown here is derived from an EMBL/GenBank/DDBJ whole genome shotgun (WGS) entry which is preliminary data.</text>
</comment>
<feature type="region of interest" description="Disordered" evidence="1">
    <location>
        <begin position="621"/>
        <end position="647"/>
    </location>
</feature>